<dbReference type="PANTHER" id="PTHR13844">
    <property type="entry name" value="SWI/SNF-RELATED MATRIX-ASSOCIATED ACTIN-DEPENDENT REGULATOR OF CHROMATIN SUBFAMILY D"/>
    <property type="match status" value="1"/>
</dbReference>
<dbReference type="AlphaFoldDB" id="A0A1E3P9A5"/>
<evidence type="ECO:0000259" key="3">
    <source>
        <dbReference type="PROSITE" id="PS51998"/>
    </source>
</evidence>
<dbReference type="GeneID" id="30200169"/>
<dbReference type="InterPro" id="IPR003121">
    <property type="entry name" value="SWIB_MDM2_domain"/>
</dbReference>
<sequence>MSGFDGEKYIPTIDAILSVSDLEQVSVKRIRNALQELFVVKFDENKKLVSDLILERYHNLMGEREEQKRRQKEIEEKDAILAAKLQNEPEDATRTKRTSSKNKLAAKPAKKRRTVSPSGNSLSSLELNLSPKLSELLGETRLPRTQVVKRVWDYVKEKELQNPNDRREIICDDRMKEIFGKKVTMFQLNKVLSQHLYKDDE</sequence>
<evidence type="ECO:0000313" key="4">
    <source>
        <dbReference type="EMBL" id="ODQ61948.1"/>
    </source>
</evidence>
<dbReference type="Gene3D" id="1.10.245.10">
    <property type="entry name" value="SWIB/MDM2 domain"/>
    <property type="match status" value="1"/>
</dbReference>
<dbReference type="STRING" id="683960.A0A1E3P9A5"/>
<dbReference type="Proteomes" id="UP000094112">
    <property type="component" value="Unassembled WGS sequence"/>
</dbReference>
<feature type="region of interest" description="Disordered" evidence="1">
    <location>
        <begin position="82"/>
        <end position="124"/>
    </location>
</feature>
<evidence type="ECO:0000256" key="1">
    <source>
        <dbReference type="SAM" id="MobiDB-lite"/>
    </source>
</evidence>
<organism evidence="4 5">
    <name type="scientific">Wickerhamomyces anomalus (strain ATCC 58044 / CBS 1984 / NCYC 433 / NRRL Y-366-8)</name>
    <name type="common">Yeast</name>
    <name type="synonym">Hansenula anomala</name>
    <dbReference type="NCBI Taxonomy" id="683960"/>
    <lineage>
        <taxon>Eukaryota</taxon>
        <taxon>Fungi</taxon>
        <taxon>Dikarya</taxon>
        <taxon>Ascomycota</taxon>
        <taxon>Saccharomycotina</taxon>
        <taxon>Saccharomycetes</taxon>
        <taxon>Phaffomycetales</taxon>
        <taxon>Wickerhamomycetaceae</taxon>
        <taxon>Wickerhamomyces</taxon>
    </lineage>
</organism>
<dbReference type="InterPro" id="IPR019835">
    <property type="entry name" value="SWIB_domain"/>
</dbReference>
<dbReference type="CDD" id="cd10567">
    <property type="entry name" value="SWIB-MDM2_like"/>
    <property type="match status" value="1"/>
</dbReference>
<name>A0A1E3P9A5_WICAA</name>
<dbReference type="SUPFAM" id="SSF47592">
    <property type="entry name" value="SWIB/MDM2 domain"/>
    <property type="match status" value="1"/>
</dbReference>
<feature type="domain" description="DEK-C" evidence="3">
    <location>
        <begin position="3"/>
        <end position="58"/>
    </location>
</feature>
<dbReference type="OrthoDB" id="10251073at2759"/>
<dbReference type="InterPro" id="IPR036885">
    <property type="entry name" value="SWIB_MDM2_dom_sf"/>
</dbReference>
<evidence type="ECO:0000259" key="2">
    <source>
        <dbReference type="PROSITE" id="PS51925"/>
    </source>
</evidence>
<dbReference type="RefSeq" id="XP_019041155.1">
    <property type="nucleotide sequence ID" value="XM_019182923.1"/>
</dbReference>
<dbReference type="PROSITE" id="PS51925">
    <property type="entry name" value="SWIB_MDM2"/>
    <property type="match status" value="1"/>
</dbReference>
<dbReference type="InterPro" id="IPR014876">
    <property type="entry name" value="DEK_C"/>
</dbReference>
<feature type="domain" description="DM2" evidence="2">
    <location>
        <begin position="122"/>
        <end position="198"/>
    </location>
</feature>
<dbReference type="PROSITE" id="PS51998">
    <property type="entry name" value="DEK_C"/>
    <property type="match status" value="1"/>
</dbReference>
<gene>
    <name evidence="4" type="ORF">WICANDRAFT_60022</name>
</gene>
<dbReference type="EMBL" id="KV454208">
    <property type="protein sequence ID" value="ODQ61948.1"/>
    <property type="molecule type" value="Genomic_DNA"/>
</dbReference>
<dbReference type="SMART" id="SM00151">
    <property type="entry name" value="SWIB"/>
    <property type="match status" value="1"/>
</dbReference>
<protein>
    <submittedName>
        <fullName evidence="4">Uncharacterized protein</fullName>
    </submittedName>
</protein>
<reference evidence="4 5" key="1">
    <citation type="journal article" date="2016" name="Proc. Natl. Acad. Sci. U.S.A.">
        <title>Comparative genomics of biotechnologically important yeasts.</title>
        <authorList>
            <person name="Riley R."/>
            <person name="Haridas S."/>
            <person name="Wolfe K.H."/>
            <person name="Lopes M.R."/>
            <person name="Hittinger C.T."/>
            <person name="Goeker M."/>
            <person name="Salamov A.A."/>
            <person name="Wisecaver J.H."/>
            <person name="Long T.M."/>
            <person name="Calvey C.H."/>
            <person name="Aerts A.L."/>
            <person name="Barry K.W."/>
            <person name="Choi C."/>
            <person name="Clum A."/>
            <person name="Coughlan A.Y."/>
            <person name="Deshpande S."/>
            <person name="Douglass A.P."/>
            <person name="Hanson S.J."/>
            <person name="Klenk H.-P."/>
            <person name="LaButti K.M."/>
            <person name="Lapidus A."/>
            <person name="Lindquist E.A."/>
            <person name="Lipzen A.M."/>
            <person name="Meier-Kolthoff J.P."/>
            <person name="Ohm R.A."/>
            <person name="Otillar R.P."/>
            <person name="Pangilinan J.L."/>
            <person name="Peng Y."/>
            <person name="Rokas A."/>
            <person name="Rosa C.A."/>
            <person name="Scheuner C."/>
            <person name="Sibirny A.A."/>
            <person name="Slot J.C."/>
            <person name="Stielow J.B."/>
            <person name="Sun H."/>
            <person name="Kurtzman C.P."/>
            <person name="Blackwell M."/>
            <person name="Grigoriev I.V."/>
            <person name="Jeffries T.W."/>
        </authorList>
    </citation>
    <scope>NUCLEOTIDE SEQUENCE [LARGE SCALE GENOMIC DNA]</scope>
    <source>
        <strain evidence="5">ATCC 58044 / CBS 1984 / NCYC 433 / NRRL Y-366-8</strain>
    </source>
</reference>
<keyword evidence="5" id="KW-1185">Reference proteome</keyword>
<dbReference type="Pfam" id="PF02201">
    <property type="entry name" value="SWIB"/>
    <property type="match status" value="1"/>
</dbReference>
<dbReference type="Pfam" id="PF08766">
    <property type="entry name" value="DEK_C"/>
    <property type="match status" value="1"/>
</dbReference>
<accession>A0A1E3P9A5</accession>
<evidence type="ECO:0000313" key="5">
    <source>
        <dbReference type="Proteomes" id="UP000094112"/>
    </source>
</evidence>
<proteinExistence type="predicted"/>